<organism evidence="2 3">
    <name type="scientific">Halovivax ruber (strain DSM 18193 / JCM 13892 / XH-70)</name>
    <dbReference type="NCBI Taxonomy" id="797302"/>
    <lineage>
        <taxon>Archaea</taxon>
        <taxon>Methanobacteriati</taxon>
        <taxon>Methanobacteriota</taxon>
        <taxon>Stenosarchaea group</taxon>
        <taxon>Halobacteria</taxon>
        <taxon>Halobacteriales</taxon>
        <taxon>Natrialbaceae</taxon>
        <taxon>Halovivax</taxon>
    </lineage>
</organism>
<reference evidence="2" key="1">
    <citation type="submission" date="2011-09" db="EMBL/GenBank/DDBJ databases">
        <title>Complete sequence of Halovivax ruber XH-70.</title>
        <authorList>
            <consortium name="US DOE Joint Genome Institute"/>
            <person name="Lucas S."/>
            <person name="Han J."/>
            <person name="Lapidus A."/>
            <person name="Cheng J.-F."/>
            <person name="Goodwin L."/>
            <person name="Pitluck S."/>
            <person name="Peters L."/>
            <person name="Mikhailova N."/>
            <person name="Davenport K."/>
            <person name="Detter J.C."/>
            <person name="Han C."/>
            <person name="Tapia R."/>
            <person name="Land M."/>
            <person name="Hauser L."/>
            <person name="Kyrpides N."/>
            <person name="Ivanova N."/>
            <person name="Pagani I."/>
            <person name="Sproer C."/>
            <person name="Anderson I."/>
            <person name="Woyke T."/>
        </authorList>
    </citation>
    <scope>NUCLEOTIDE SEQUENCE</scope>
    <source>
        <strain evidence="2">XH-70</strain>
    </source>
</reference>
<evidence type="ECO:0000313" key="2">
    <source>
        <dbReference type="EMBL" id="AGB16983.1"/>
    </source>
</evidence>
<sequence length="84" mass="9383">MDSSHQADATPSMDDGLSHRVVYAVAEREDVEPEALDPPLYSALDPEALDRLWESDHDSSLSLSFRYLGYRIDVDVDGTITVEE</sequence>
<dbReference type="OrthoDB" id="181456at2157"/>
<accession>L0IDS4</accession>
<evidence type="ECO:0000259" key="1">
    <source>
        <dbReference type="Pfam" id="PF18545"/>
    </source>
</evidence>
<dbReference type="InterPro" id="IPR040624">
    <property type="entry name" value="HalOD1"/>
</dbReference>
<dbReference type="GeneID" id="14376907"/>
<dbReference type="HOGENOM" id="CLU_159738_3_1_2"/>
<keyword evidence="3" id="KW-1185">Reference proteome</keyword>
<protein>
    <recommendedName>
        <fullName evidence="1">Halobacterial output domain-containing protein</fullName>
    </recommendedName>
</protein>
<dbReference type="KEGG" id="hru:Halru_2399"/>
<proteinExistence type="predicted"/>
<dbReference type="RefSeq" id="WP_015301587.1">
    <property type="nucleotide sequence ID" value="NC_019964.1"/>
</dbReference>
<dbReference type="eggNOG" id="arCOG08928">
    <property type="taxonomic scope" value="Archaea"/>
</dbReference>
<gene>
    <name evidence="2" type="ordered locus">Halru_2399</name>
</gene>
<dbReference type="Proteomes" id="UP000010846">
    <property type="component" value="Chromosome"/>
</dbReference>
<name>L0IDS4_HALRX</name>
<evidence type="ECO:0000313" key="3">
    <source>
        <dbReference type="Proteomes" id="UP000010846"/>
    </source>
</evidence>
<dbReference type="EMBL" id="CP003050">
    <property type="protein sequence ID" value="AGB16983.1"/>
    <property type="molecule type" value="Genomic_DNA"/>
</dbReference>
<dbReference type="Pfam" id="PF18545">
    <property type="entry name" value="HalOD1"/>
    <property type="match status" value="1"/>
</dbReference>
<feature type="domain" description="Halobacterial output" evidence="1">
    <location>
        <begin position="15"/>
        <end position="84"/>
    </location>
</feature>
<dbReference type="AlphaFoldDB" id="L0IDS4"/>